<keyword evidence="1" id="KW-1133">Transmembrane helix</keyword>
<feature type="transmembrane region" description="Helical" evidence="1">
    <location>
        <begin position="254"/>
        <end position="272"/>
    </location>
</feature>
<evidence type="ECO:0000256" key="2">
    <source>
        <dbReference type="SAM" id="SignalP"/>
    </source>
</evidence>
<dbReference type="GeneID" id="114332670"/>
<dbReference type="Pfam" id="PF01757">
    <property type="entry name" value="Acyl_transf_3"/>
    <property type="match status" value="1"/>
</dbReference>
<accession>A0A6P7G0Y9</accession>
<dbReference type="KEGG" id="dvv:114332670"/>
<dbReference type="EnsemblMetazoa" id="XM_028282499.2">
    <property type="protein sequence ID" value="XP_028138300.1"/>
    <property type="gene ID" value="LOC114332670"/>
</dbReference>
<dbReference type="OrthoDB" id="118951at2759"/>
<gene>
    <name evidence="6" type="primary">LOC114332670</name>
</gene>
<feature type="domain" description="Nose resistant-to-fluoxetine protein N-terminal" evidence="3">
    <location>
        <begin position="65"/>
        <end position="186"/>
    </location>
</feature>
<keyword evidence="1" id="KW-0812">Transmembrane</keyword>
<feature type="chain" id="PRO_5027598020" evidence="2">
    <location>
        <begin position="29"/>
        <end position="666"/>
    </location>
</feature>
<feature type="transmembrane region" description="Helical" evidence="1">
    <location>
        <begin position="611"/>
        <end position="632"/>
    </location>
</feature>
<keyword evidence="2" id="KW-0732">Signal</keyword>
<feature type="transmembrane region" description="Helical" evidence="1">
    <location>
        <begin position="442"/>
        <end position="461"/>
    </location>
</feature>
<evidence type="ECO:0000259" key="3">
    <source>
        <dbReference type="SMART" id="SM00703"/>
    </source>
</evidence>
<feature type="transmembrane region" description="Helical" evidence="1">
    <location>
        <begin position="541"/>
        <end position="561"/>
    </location>
</feature>
<dbReference type="Proteomes" id="UP001652700">
    <property type="component" value="Unplaced"/>
</dbReference>
<name>A0A6P7G0Y9_DIAVI</name>
<keyword evidence="5" id="KW-1185">Reference proteome</keyword>
<feature type="transmembrane region" description="Helical" evidence="1">
    <location>
        <begin position="292"/>
        <end position="320"/>
    </location>
</feature>
<evidence type="ECO:0000313" key="6">
    <source>
        <dbReference type="RefSeq" id="XP_028138300.1"/>
    </source>
</evidence>
<dbReference type="RefSeq" id="XP_028138300.1">
    <property type="nucleotide sequence ID" value="XM_028282499.1"/>
</dbReference>
<dbReference type="AlphaFoldDB" id="A0A6P7G0Y9"/>
<feature type="transmembrane region" description="Helical" evidence="1">
    <location>
        <begin position="195"/>
        <end position="216"/>
    </location>
</feature>
<dbReference type="InterPro" id="IPR002656">
    <property type="entry name" value="Acyl_transf_3_dom"/>
</dbReference>
<dbReference type="Pfam" id="PF20146">
    <property type="entry name" value="NRF"/>
    <property type="match status" value="1"/>
</dbReference>
<reference evidence="4" key="2">
    <citation type="submission" date="2025-05" db="UniProtKB">
        <authorList>
            <consortium name="EnsemblMetazoa"/>
        </authorList>
    </citation>
    <scope>IDENTIFICATION</scope>
</reference>
<sequence>MISEIFMLKKNMKFFIIFLFFIITLVKSHRDVAETDVAHSDVAVLQDYNKWTTAIRSLLDNKTLSSECSKQFDELFKNGQADLWNFFDATSKFPWSGLAVSSYADFGNYPQCMQINHIYSGGRIKGKYCVFGLAIPSLKADLSNINVDDFFKLSVCMPDACSADDFNKIIILPLFNDQECHTQDDLDEYTPGDKAILVVLSIFAVILAVSTSYDVYLVKTGKKSSHPLFLAFSVYTNCRKIITTTKKNREQIQIFNGIKSISIAWIIAGHGFNGWLVNVANYDYVKIEQRAITFFYASGAQMAVDSFFFMSGFLLAYLYMKQKNKPLSIQLKTLPYSILHRYIRLTPALAMVYFFQTTIIKHMNDTPVYYALNKRVIETCRTHWLSFFLYLQNYVNYDDVCVIPSWYLSADMQLFIIANIILIPLSVILAKSSKNFKLVMGICWTLNILFTVLPLAARLIWTEYDNPYDTHSRIIDYSIGIMMGIYIRETKSSKYLVKSKIVNFVIWIIVLTSMGACAILYQEVVYSLRYSQTVQAFYYSFSRPIWCLGLSWITYSCYHGYGGIVNWILSRPILQITAKLSYCMYLVHGIVLTLVSTQFSTRLTFSHYNAFKSWCAFFIVTLGFSFIWTLTFESPLVIVEKYVFGGRAHSKKQRHADNNNKGPKTA</sequence>
<evidence type="ECO:0000313" key="5">
    <source>
        <dbReference type="Proteomes" id="UP001652700"/>
    </source>
</evidence>
<dbReference type="PANTHER" id="PTHR11161">
    <property type="entry name" value="O-ACYLTRANSFERASE"/>
    <property type="match status" value="1"/>
</dbReference>
<protein>
    <submittedName>
        <fullName evidence="6">Nose resistant to fluoxetine protein 6-like</fullName>
    </submittedName>
</protein>
<reference evidence="6" key="1">
    <citation type="submission" date="2025-04" db="UniProtKB">
        <authorList>
            <consortium name="RefSeq"/>
        </authorList>
    </citation>
    <scope>IDENTIFICATION</scope>
    <source>
        <tissue evidence="6">Whole insect</tissue>
    </source>
</reference>
<feature type="signal peptide" evidence="2">
    <location>
        <begin position="1"/>
        <end position="28"/>
    </location>
</feature>
<dbReference type="GO" id="GO:0016747">
    <property type="term" value="F:acyltransferase activity, transferring groups other than amino-acyl groups"/>
    <property type="evidence" value="ECO:0007669"/>
    <property type="project" value="InterPro"/>
</dbReference>
<dbReference type="InterPro" id="IPR006621">
    <property type="entry name" value="Nose-resist-to-fluoxetine_N"/>
</dbReference>
<keyword evidence="1" id="KW-0472">Membrane</keyword>
<evidence type="ECO:0000313" key="4">
    <source>
        <dbReference type="EnsemblMetazoa" id="XP_028138300.1"/>
    </source>
</evidence>
<dbReference type="InterPro" id="IPR052728">
    <property type="entry name" value="O2_lipid_transport_reg"/>
</dbReference>
<proteinExistence type="predicted"/>
<dbReference type="InParanoid" id="A0A6P7G0Y9"/>
<feature type="transmembrane region" description="Helical" evidence="1">
    <location>
        <begin position="501"/>
        <end position="521"/>
    </location>
</feature>
<dbReference type="SMART" id="SM00703">
    <property type="entry name" value="NRF"/>
    <property type="match status" value="1"/>
</dbReference>
<organism evidence="6">
    <name type="scientific">Diabrotica virgifera virgifera</name>
    <name type="common">western corn rootworm</name>
    <dbReference type="NCBI Taxonomy" id="50390"/>
    <lineage>
        <taxon>Eukaryota</taxon>
        <taxon>Metazoa</taxon>
        <taxon>Ecdysozoa</taxon>
        <taxon>Arthropoda</taxon>
        <taxon>Hexapoda</taxon>
        <taxon>Insecta</taxon>
        <taxon>Pterygota</taxon>
        <taxon>Neoptera</taxon>
        <taxon>Endopterygota</taxon>
        <taxon>Coleoptera</taxon>
        <taxon>Polyphaga</taxon>
        <taxon>Cucujiformia</taxon>
        <taxon>Chrysomeloidea</taxon>
        <taxon>Chrysomelidae</taxon>
        <taxon>Galerucinae</taxon>
        <taxon>Diabroticina</taxon>
        <taxon>Diabroticites</taxon>
        <taxon>Diabrotica</taxon>
    </lineage>
</organism>
<feature type="transmembrane region" description="Helical" evidence="1">
    <location>
        <begin position="412"/>
        <end position="430"/>
    </location>
</feature>
<feature type="transmembrane region" description="Helical" evidence="1">
    <location>
        <begin position="582"/>
        <end position="599"/>
    </location>
</feature>
<evidence type="ECO:0000256" key="1">
    <source>
        <dbReference type="SAM" id="Phobius"/>
    </source>
</evidence>
<dbReference type="PANTHER" id="PTHR11161:SF72">
    <property type="entry name" value="FI21449P1"/>
    <property type="match status" value="1"/>
</dbReference>
<feature type="transmembrane region" description="Helical" evidence="1">
    <location>
        <begin position="341"/>
        <end position="360"/>
    </location>
</feature>